<accession>A0A1F6EML0</accession>
<reference evidence="8 9" key="1">
    <citation type="journal article" date="2016" name="Nat. Commun.">
        <title>Thousands of microbial genomes shed light on interconnected biogeochemical processes in an aquifer system.</title>
        <authorList>
            <person name="Anantharaman K."/>
            <person name="Brown C.T."/>
            <person name="Hug L.A."/>
            <person name="Sharon I."/>
            <person name="Castelle C.J."/>
            <person name="Probst A.J."/>
            <person name="Thomas B.C."/>
            <person name="Singh A."/>
            <person name="Wilkins M.J."/>
            <person name="Karaoz U."/>
            <person name="Brodie E.L."/>
            <person name="Williams K.H."/>
            <person name="Hubbard S.S."/>
            <person name="Banfield J.F."/>
        </authorList>
    </citation>
    <scope>NUCLEOTIDE SEQUENCE [LARGE SCALE GENOMIC DNA]</scope>
</reference>
<evidence type="ECO:0000256" key="5">
    <source>
        <dbReference type="ARBA" id="ARBA00023284"/>
    </source>
</evidence>
<feature type="transmembrane region" description="Helical" evidence="6">
    <location>
        <begin position="6"/>
        <end position="24"/>
    </location>
</feature>
<dbReference type="AlphaFoldDB" id="A0A1F6EML0"/>
<dbReference type="PANTHER" id="PTHR13887">
    <property type="entry name" value="GLUTATHIONE S-TRANSFERASE KAPPA"/>
    <property type="match status" value="1"/>
</dbReference>
<keyword evidence="5" id="KW-0676">Redox-active center</keyword>
<protein>
    <recommendedName>
        <fullName evidence="7">Thioredoxin domain-containing protein</fullName>
    </recommendedName>
</protein>
<keyword evidence="6" id="KW-1133">Transmembrane helix</keyword>
<dbReference type="InterPro" id="IPR013766">
    <property type="entry name" value="Thioredoxin_domain"/>
</dbReference>
<evidence type="ECO:0000256" key="3">
    <source>
        <dbReference type="ARBA" id="ARBA00023002"/>
    </source>
</evidence>
<dbReference type="SUPFAM" id="SSF52833">
    <property type="entry name" value="Thioredoxin-like"/>
    <property type="match status" value="1"/>
</dbReference>
<dbReference type="InterPro" id="IPR036249">
    <property type="entry name" value="Thioredoxin-like_sf"/>
</dbReference>
<dbReference type="GO" id="GO:0016491">
    <property type="term" value="F:oxidoreductase activity"/>
    <property type="evidence" value="ECO:0007669"/>
    <property type="project" value="UniProtKB-KW"/>
</dbReference>
<dbReference type="Gene3D" id="3.40.30.10">
    <property type="entry name" value="Glutaredoxin"/>
    <property type="match status" value="1"/>
</dbReference>
<gene>
    <name evidence="8" type="ORF">A3A34_03540</name>
</gene>
<evidence type="ECO:0000256" key="2">
    <source>
        <dbReference type="ARBA" id="ARBA00022729"/>
    </source>
</evidence>
<proteinExistence type="inferred from homology"/>
<feature type="domain" description="Thioredoxin" evidence="7">
    <location>
        <begin position="27"/>
        <end position="239"/>
    </location>
</feature>
<evidence type="ECO:0000256" key="6">
    <source>
        <dbReference type="SAM" id="Phobius"/>
    </source>
</evidence>
<dbReference type="Proteomes" id="UP000178587">
    <property type="component" value="Unassembled WGS sequence"/>
</dbReference>
<dbReference type="Pfam" id="PF13462">
    <property type="entry name" value="Thioredoxin_4"/>
    <property type="match status" value="1"/>
</dbReference>
<comment type="similarity">
    <text evidence="1">Belongs to the thioredoxin family. DsbA subfamily.</text>
</comment>
<evidence type="ECO:0000313" key="9">
    <source>
        <dbReference type="Proteomes" id="UP000178587"/>
    </source>
</evidence>
<keyword evidence="6" id="KW-0812">Transmembrane</keyword>
<dbReference type="InterPro" id="IPR012336">
    <property type="entry name" value="Thioredoxin-like_fold"/>
</dbReference>
<sequence length="239" mass="25770">MRTLSVPFAIVIAGALIAASIYFVNRDRPYASAPLDNEPAVLEKIRGVEPSDHVLGNPRADVIIVEFSDAECPFCKQFHGTMHRIIDAYGLDGKVAWVYRHFPIPQLHPKAQKEAEALECAAELGGEATFWKYTDMLYELTPSNNGLDIGAYNQEGAASGTNAGQLTEIATSVGLDAKAFEACLASGRHAARVKKDTDEVVTAGGRGTPHSIMIIDGEQIPIEGAQPFEVIKGMIDSML</sequence>
<evidence type="ECO:0000259" key="7">
    <source>
        <dbReference type="PROSITE" id="PS51352"/>
    </source>
</evidence>
<dbReference type="PANTHER" id="PTHR13887:SF14">
    <property type="entry name" value="DISULFIDE BOND FORMATION PROTEIN D"/>
    <property type="match status" value="1"/>
</dbReference>
<name>A0A1F6EML0_9BACT</name>
<comment type="caution">
    <text evidence="8">The sequence shown here is derived from an EMBL/GenBank/DDBJ whole genome shotgun (WGS) entry which is preliminary data.</text>
</comment>
<keyword evidence="6" id="KW-0472">Membrane</keyword>
<dbReference type="EMBL" id="MFLU01000012">
    <property type="protein sequence ID" value="OGG74867.1"/>
    <property type="molecule type" value="Genomic_DNA"/>
</dbReference>
<dbReference type="STRING" id="1798507.A3A34_03540"/>
<dbReference type="PROSITE" id="PS51352">
    <property type="entry name" value="THIOREDOXIN_2"/>
    <property type="match status" value="1"/>
</dbReference>
<keyword evidence="4" id="KW-1015">Disulfide bond</keyword>
<evidence type="ECO:0000256" key="1">
    <source>
        <dbReference type="ARBA" id="ARBA00005791"/>
    </source>
</evidence>
<evidence type="ECO:0000256" key="4">
    <source>
        <dbReference type="ARBA" id="ARBA00023157"/>
    </source>
</evidence>
<evidence type="ECO:0000313" key="8">
    <source>
        <dbReference type="EMBL" id="OGG74867.1"/>
    </source>
</evidence>
<keyword evidence="2" id="KW-0732">Signal</keyword>
<keyword evidence="3" id="KW-0560">Oxidoreductase</keyword>
<organism evidence="8 9">
    <name type="scientific">Candidatus Kaiserbacteria bacterium RIFCSPLOWO2_01_FULL_50_24</name>
    <dbReference type="NCBI Taxonomy" id="1798507"/>
    <lineage>
        <taxon>Bacteria</taxon>
        <taxon>Candidatus Kaiseribacteriota</taxon>
    </lineage>
</organism>